<name>A0A6J4EDU6_9PSED</name>
<dbReference type="KEGG" id="ptw:TUM18999_57590"/>
<dbReference type="AlphaFoldDB" id="A0A6J4EDU6"/>
<evidence type="ECO:0000313" key="1">
    <source>
        <dbReference type="EMBL" id="BCG27568.1"/>
    </source>
</evidence>
<proteinExistence type="predicted"/>
<gene>
    <name evidence="1" type="ORF">TUM18999_57590</name>
</gene>
<dbReference type="Proteomes" id="UP000509383">
    <property type="component" value="Chromosome"/>
</dbReference>
<protein>
    <submittedName>
        <fullName evidence="1">Uncharacterized protein</fullName>
    </submittedName>
</protein>
<organism evidence="1 2">
    <name type="scientific">Pseudomonas tohonis</name>
    <dbReference type="NCBI Taxonomy" id="2725477"/>
    <lineage>
        <taxon>Bacteria</taxon>
        <taxon>Pseudomonadati</taxon>
        <taxon>Pseudomonadota</taxon>
        <taxon>Gammaproteobacteria</taxon>
        <taxon>Pseudomonadales</taxon>
        <taxon>Pseudomonadaceae</taxon>
        <taxon>Pseudomonas</taxon>
    </lineage>
</organism>
<evidence type="ECO:0000313" key="2">
    <source>
        <dbReference type="Proteomes" id="UP000509383"/>
    </source>
</evidence>
<dbReference type="EMBL" id="AP023189">
    <property type="protein sequence ID" value="BCG27568.1"/>
    <property type="molecule type" value="Genomic_DNA"/>
</dbReference>
<reference evidence="1 2" key="1">
    <citation type="submission" date="2020-05" db="EMBL/GenBank/DDBJ databases">
        <title>Characterization of novel class B3 metallo-beta-lactamase from novel Pseudomonas species.</title>
        <authorList>
            <person name="Yamada K."/>
            <person name="Aoki K."/>
            <person name="Ishii Y."/>
        </authorList>
    </citation>
    <scope>NUCLEOTIDE SEQUENCE [LARGE SCALE GENOMIC DNA]</scope>
    <source>
        <strain evidence="1 2">TUM18999</strain>
    </source>
</reference>
<accession>A0A6J4EDU6</accession>
<sequence length="101" mass="11046">MAVMIDKPSPFALPRKVMTEIERRFLKLAAEELASTKPGGTQALAALLDLVASWHGDRAGKPFHEYGRGWVAEGNARHPAADALLRDLFGLNNEPDPRRAA</sequence>